<dbReference type="GO" id="GO:0016787">
    <property type="term" value="F:hydrolase activity"/>
    <property type="evidence" value="ECO:0007669"/>
    <property type="project" value="UniProtKB-KW"/>
</dbReference>
<dbReference type="Proteomes" id="UP001165143">
    <property type="component" value="Unassembled WGS sequence"/>
</dbReference>
<feature type="domain" description="Beta-lactamase-related" evidence="2">
    <location>
        <begin position="27"/>
        <end position="374"/>
    </location>
</feature>
<dbReference type="Gene3D" id="3.40.710.10">
    <property type="entry name" value="DD-peptidase/beta-lactamase superfamily"/>
    <property type="match status" value="1"/>
</dbReference>
<evidence type="ECO:0000313" key="3">
    <source>
        <dbReference type="EMBL" id="GLW58485.1"/>
    </source>
</evidence>
<dbReference type="OrthoDB" id="4281716at2"/>
<dbReference type="RefSeq" id="WP_081973992.1">
    <property type="nucleotide sequence ID" value="NZ_BSRX01000053.1"/>
</dbReference>
<name>A0A9W6UTD3_9ACTN</name>
<dbReference type="InterPro" id="IPR001466">
    <property type="entry name" value="Beta-lactam-related"/>
</dbReference>
<dbReference type="PANTHER" id="PTHR43283:SF3">
    <property type="entry name" value="BETA-LACTAMASE FAMILY PROTEIN (AFU_ORTHOLOGUE AFUA_5G07500)"/>
    <property type="match status" value="1"/>
</dbReference>
<organism evidence="3 4">
    <name type="scientific">Kitasatospora phosalacinea</name>
    <dbReference type="NCBI Taxonomy" id="2065"/>
    <lineage>
        <taxon>Bacteria</taxon>
        <taxon>Bacillati</taxon>
        <taxon>Actinomycetota</taxon>
        <taxon>Actinomycetes</taxon>
        <taxon>Kitasatosporales</taxon>
        <taxon>Streptomycetaceae</taxon>
        <taxon>Kitasatospora</taxon>
    </lineage>
</organism>
<gene>
    <name evidence="3" type="ORF">Kpho01_64960</name>
</gene>
<dbReference type="SUPFAM" id="SSF56601">
    <property type="entry name" value="beta-lactamase/transpeptidase-like"/>
    <property type="match status" value="1"/>
</dbReference>
<proteinExistence type="predicted"/>
<accession>A0A9W6UTD3</accession>
<feature type="region of interest" description="Disordered" evidence="1">
    <location>
        <begin position="1"/>
        <end position="20"/>
    </location>
</feature>
<evidence type="ECO:0000256" key="1">
    <source>
        <dbReference type="SAM" id="MobiDB-lite"/>
    </source>
</evidence>
<reference evidence="3" key="1">
    <citation type="submission" date="2023-02" db="EMBL/GenBank/DDBJ databases">
        <title>Kitasatospora phosalacinea NBRC 14362.</title>
        <authorList>
            <person name="Ichikawa N."/>
            <person name="Sato H."/>
            <person name="Tonouchi N."/>
        </authorList>
    </citation>
    <scope>NUCLEOTIDE SEQUENCE</scope>
    <source>
        <strain evidence="3">NBRC 14362</strain>
    </source>
</reference>
<evidence type="ECO:0000313" key="4">
    <source>
        <dbReference type="Proteomes" id="UP001165143"/>
    </source>
</evidence>
<dbReference type="InterPro" id="IPR050789">
    <property type="entry name" value="Diverse_Enzym_Activities"/>
</dbReference>
<sequence>MREVHEVRGAGELRAGSGPHGAGGLQALLDRWVAAGAVPGAVALVAREGQVETAAAGELGRESPVRIASVGKPVTAAAVLQLVDDGVLALDDPVERWLPELADRRVVRAPGAPVTDTVPADRPFTVRDVLESRAGYGFPADFTLPALAPLVTELGQGPPQPQQVVPPEEWTALLAGIPMLHQPGEAWLYNTCSDIQGVLVARATGQPLDQVLEERLFDPLGMPDTAFHAPPGRLGPLYRPTPDGTLEVADPPDGQWSTPPPFPSGAGGLVSTLDDVFTFLRMLRAGGRAEDGRRVLSFGAVRLMTTDHLTERQRADSELFLEGQGWGYGGSVDVARREPWNVPGRYGWVGGTGTAAHVVRSTGLVTVLLTQREMTSPTPPPLMREFWRYAADG</sequence>
<protein>
    <submittedName>
        <fullName evidence="3">Serine hydrolase</fullName>
    </submittedName>
</protein>
<dbReference type="PANTHER" id="PTHR43283">
    <property type="entry name" value="BETA-LACTAMASE-RELATED"/>
    <property type="match status" value="1"/>
</dbReference>
<evidence type="ECO:0000259" key="2">
    <source>
        <dbReference type="Pfam" id="PF00144"/>
    </source>
</evidence>
<dbReference type="InterPro" id="IPR012338">
    <property type="entry name" value="Beta-lactam/transpept-like"/>
</dbReference>
<feature type="compositionally biased region" description="Basic and acidic residues" evidence="1">
    <location>
        <begin position="1"/>
        <end position="11"/>
    </location>
</feature>
<dbReference type="AlphaFoldDB" id="A0A9W6UTD3"/>
<comment type="caution">
    <text evidence="3">The sequence shown here is derived from an EMBL/GenBank/DDBJ whole genome shotgun (WGS) entry which is preliminary data.</text>
</comment>
<keyword evidence="3" id="KW-0378">Hydrolase</keyword>
<dbReference type="EMBL" id="BSRX01000053">
    <property type="protein sequence ID" value="GLW58485.1"/>
    <property type="molecule type" value="Genomic_DNA"/>
</dbReference>
<dbReference type="Pfam" id="PF00144">
    <property type="entry name" value="Beta-lactamase"/>
    <property type="match status" value="1"/>
</dbReference>